<dbReference type="GO" id="GO:0016747">
    <property type="term" value="F:acyltransferase activity, transferring groups other than amino-acyl groups"/>
    <property type="evidence" value="ECO:0007669"/>
    <property type="project" value="InterPro"/>
</dbReference>
<dbReference type="Gene3D" id="3.40.630.30">
    <property type="match status" value="1"/>
</dbReference>
<evidence type="ECO:0000313" key="2">
    <source>
        <dbReference type="EMBL" id="SDF01649.1"/>
    </source>
</evidence>
<dbReference type="InterPro" id="IPR000182">
    <property type="entry name" value="GNAT_dom"/>
</dbReference>
<feature type="domain" description="N-acetyltransferase" evidence="1">
    <location>
        <begin position="1"/>
        <end position="160"/>
    </location>
</feature>
<sequence>MSIPEPLVAADLADVLAIYEEAFPANERVPTAVLAAELGRSRTCLVLRSEGRVVAFASLIPLAEDTHFLEYLAVRSGARGGGYGARMVEQIRTLGVAVLFEVEDPAEPGLTTDEVRSRERRIAFYAANGGAPAPFGLCFHPPSFDGSPTARMVVHALDAPGRWTLADVLDRLATAAAVSYATAGDAVTAPGGPAASAEPRRSAG</sequence>
<evidence type="ECO:0000259" key="1">
    <source>
        <dbReference type="PROSITE" id="PS51186"/>
    </source>
</evidence>
<name>A0A1G7HNQ7_9ACTN</name>
<dbReference type="Pfam" id="PF00583">
    <property type="entry name" value="Acetyltransf_1"/>
    <property type="match status" value="1"/>
</dbReference>
<dbReference type="Proteomes" id="UP000199406">
    <property type="component" value="Unassembled WGS sequence"/>
</dbReference>
<organism evidence="2 3">
    <name type="scientific">Blastococcus aurantiacus</name>
    <dbReference type="NCBI Taxonomy" id="1550231"/>
    <lineage>
        <taxon>Bacteria</taxon>
        <taxon>Bacillati</taxon>
        <taxon>Actinomycetota</taxon>
        <taxon>Actinomycetes</taxon>
        <taxon>Geodermatophilales</taxon>
        <taxon>Geodermatophilaceae</taxon>
        <taxon>Blastococcus</taxon>
    </lineage>
</organism>
<keyword evidence="3" id="KW-1185">Reference proteome</keyword>
<dbReference type="AlphaFoldDB" id="A0A1G7HNQ7"/>
<gene>
    <name evidence="2" type="ORF">SAMN05660662_0713</name>
</gene>
<dbReference type="STRING" id="1550231.SAMN05660662_0713"/>
<accession>A0A1G7HNQ7</accession>
<dbReference type="OrthoDB" id="3778501at2"/>
<protein>
    <submittedName>
        <fullName evidence="2">Acetyltransferase (GNAT) domain-containing protein</fullName>
    </submittedName>
</protein>
<evidence type="ECO:0000313" key="3">
    <source>
        <dbReference type="Proteomes" id="UP000199406"/>
    </source>
</evidence>
<dbReference type="PROSITE" id="PS51186">
    <property type="entry name" value="GNAT"/>
    <property type="match status" value="1"/>
</dbReference>
<dbReference type="RefSeq" id="WP_143030315.1">
    <property type="nucleotide sequence ID" value="NZ_FNBT01000001.1"/>
</dbReference>
<proteinExistence type="predicted"/>
<keyword evidence="2" id="KW-0808">Transferase</keyword>
<dbReference type="SUPFAM" id="SSF55729">
    <property type="entry name" value="Acyl-CoA N-acyltransferases (Nat)"/>
    <property type="match status" value="1"/>
</dbReference>
<reference evidence="3" key="1">
    <citation type="submission" date="2016-10" db="EMBL/GenBank/DDBJ databases">
        <authorList>
            <person name="Varghese N."/>
            <person name="Submissions S."/>
        </authorList>
    </citation>
    <scope>NUCLEOTIDE SEQUENCE [LARGE SCALE GENOMIC DNA]</scope>
    <source>
        <strain evidence="3">DSM 44268</strain>
    </source>
</reference>
<dbReference type="InterPro" id="IPR016181">
    <property type="entry name" value="Acyl_CoA_acyltransferase"/>
</dbReference>
<dbReference type="EMBL" id="FNBT01000001">
    <property type="protein sequence ID" value="SDF01649.1"/>
    <property type="molecule type" value="Genomic_DNA"/>
</dbReference>